<dbReference type="AlphaFoldDB" id="A0A518V404"/>
<protein>
    <submittedName>
        <fullName evidence="2">DUF11 domain-containing protein</fullName>
    </submittedName>
</protein>
<gene>
    <name evidence="2" type="ORF">EEL30_04680</name>
</gene>
<evidence type="ECO:0000256" key="1">
    <source>
        <dbReference type="SAM" id="MobiDB-lite"/>
    </source>
</evidence>
<accession>A0A518V404</accession>
<dbReference type="NCBIfam" id="TIGR01451">
    <property type="entry name" value="B_ant_repeat"/>
    <property type="match status" value="1"/>
</dbReference>
<feature type="compositionally biased region" description="Basic and acidic residues" evidence="1">
    <location>
        <begin position="275"/>
        <end position="285"/>
    </location>
</feature>
<feature type="compositionally biased region" description="Basic residues" evidence="1">
    <location>
        <begin position="286"/>
        <end position="297"/>
    </location>
</feature>
<evidence type="ECO:0000313" key="2">
    <source>
        <dbReference type="EMBL" id="QDX91727.1"/>
    </source>
</evidence>
<evidence type="ECO:0000313" key="3">
    <source>
        <dbReference type="Proteomes" id="UP000319432"/>
    </source>
</evidence>
<dbReference type="EMBL" id="CP033464">
    <property type="protein sequence ID" value="QDX91727.1"/>
    <property type="molecule type" value="Genomic_DNA"/>
</dbReference>
<dbReference type="Proteomes" id="UP000319432">
    <property type="component" value="Chromosome"/>
</dbReference>
<name>A0A518V404_BRELA</name>
<reference evidence="2 3" key="1">
    <citation type="submission" date="2018-11" db="EMBL/GenBank/DDBJ databases">
        <title>Phylogenetic determinants of toxin gene distribution in genomes of Brevibacillus laterosporus.</title>
        <authorList>
            <person name="Glare T.R."/>
            <person name="Durrant A."/>
            <person name="Berry C."/>
            <person name="Palma L."/>
            <person name="Ormskirk M."/>
            <person name="Cox M.O."/>
        </authorList>
    </citation>
    <scope>NUCLEOTIDE SEQUENCE [LARGE SCALE GENOMIC DNA]</scope>
    <source>
        <strain evidence="2 3">1821L</strain>
    </source>
</reference>
<feature type="region of interest" description="Disordered" evidence="1">
    <location>
        <begin position="263"/>
        <end position="297"/>
    </location>
</feature>
<dbReference type="OrthoDB" id="1751088at2"/>
<keyword evidence="3" id="KW-1185">Reference proteome</keyword>
<proteinExistence type="predicted"/>
<sequence>MVVRARVTPFFNNPGGEQITVNISSHDCDHHHPERDVLVKLSADTSSITVGSIITFTVQVFNNSRGILTNAFLFNPTPTGTVVPNSVTVNGFPQPGASPVTGISLGTIPVQVNFVSVTYQFRVVSVPSPAEIIGQATLTGTLLFSRGRQVAISVLSNVATIPFPGACIPLQATNNGIIAREGEGVKSFIKIANPSRSPLLFKLLSHPKHGCMKLLIDGRYAYKPNRGFSGEDIFTVLVVDPVCHFTAIARVIVQVKKKRCHHHKYSSSSSPHSHSHYDSHYDSHSHPHSHSHSYSHPHPTHTLILVSVPTAIPKVVLNPVVVHVPRSNPFLHRKRSLAIHATPNPSILESTAIYQMPC</sequence>
<organism evidence="2 3">
    <name type="scientific">Brevibacillus laterosporus</name>
    <name type="common">Bacillus laterosporus</name>
    <dbReference type="NCBI Taxonomy" id="1465"/>
    <lineage>
        <taxon>Bacteria</taxon>
        <taxon>Bacillati</taxon>
        <taxon>Bacillota</taxon>
        <taxon>Bacilli</taxon>
        <taxon>Bacillales</taxon>
        <taxon>Paenibacillaceae</taxon>
        <taxon>Brevibacillus</taxon>
    </lineage>
</organism>
<dbReference type="InterPro" id="IPR047589">
    <property type="entry name" value="DUF11_rpt"/>
</dbReference>